<reference evidence="1 2" key="1">
    <citation type="journal article" date="2019" name="Nat. Ecol. Evol.">
        <title>Megaphylogeny resolves global patterns of mushroom evolution.</title>
        <authorList>
            <person name="Varga T."/>
            <person name="Krizsan K."/>
            <person name="Foldi C."/>
            <person name="Dima B."/>
            <person name="Sanchez-Garcia M."/>
            <person name="Sanchez-Ramirez S."/>
            <person name="Szollosi G.J."/>
            <person name="Szarkandi J.G."/>
            <person name="Papp V."/>
            <person name="Albert L."/>
            <person name="Andreopoulos W."/>
            <person name="Angelini C."/>
            <person name="Antonin V."/>
            <person name="Barry K.W."/>
            <person name="Bougher N.L."/>
            <person name="Buchanan P."/>
            <person name="Buyck B."/>
            <person name="Bense V."/>
            <person name="Catcheside P."/>
            <person name="Chovatia M."/>
            <person name="Cooper J."/>
            <person name="Damon W."/>
            <person name="Desjardin D."/>
            <person name="Finy P."/>
            <person name="Geml J."/>
            <person name="Haridas S."/>
            <person name="Hughes K."/>
            <person name="Justo A."/>
            <person name="Karasinski D."/>
            <person name="Kautmanova I."/>
            <person name="Kiss B."/>
            <person name="Kocsube S."/>
            <person name="Kotiranta H."/>
            <person name="LaButti K.M."/>
            <person name="Lechner B.E."/>
            <person name="Liimatainen K."/>
            <person name="Lipzen A."/>
            <person name="Lukacs Z."/>
            <person name="Mihaltcheva S."/>
            <person name="Morgado L.N."/>
            <person name="Niskanen T."/>
            <person name="Noordeloos M.E."/>
            <person name="Ohm R.A."/>
            <person name="Ortiz-Santana B."/>
            <person name="Ovrebo C."/>
            <person name="Racz N."/>
            <person name="Riley R."/>
            <person name="Savchenko A."/>
            <person name="Shiryaev A."/>
            <person name="Soop K."/>
            <person name="Spirin V."/>
            <person name="Szebenyi C."/>
            <person name="Tomsovsky M."/>
            <person name="Tulloss R.E."/>
            <person name="Uehling J."/>
            <person name="Grigoriev I.V."/>
            <person name="Vagvolgyi C."/>
            <person name="Papp T."/>
            <person name="Martin F.M."/>
            <person name="Miettinen O."/>
            <person name="Hibbett D.S."/>
            <person name="Nagy L.G."/>
        </authorList>
    </citation>
    <scope>NUCLEOTIDE SEQUENCE [LARGE SCALE GENOMIC DNA]</scope>
    <source>
        <strain evidence="1 2">FP101781</strain>
    </source>
</reference>
<sequence length="522" mass="59079">MAVVQCLQLPEIVRSICDESTKSSPLSVALTCRSLLEPALDSLWRDIDSFNAIAAALPRDLWHWQRRTNSNDSIPVVSFMRGIKSHDLERYLTFYACRIRKLAPILSSRDKIFSIEFFQALGLVTGHRPGALTPRLKKLLWPSPDAIGKWLGGDSRLLTPHINLFLSETVSSFTAFDCGVHLQSTYLTYIIDHLPNLEDLDLRALAPRRIEGIQDSSWRNLETLKLPPFSEGLLATLVNSALLPQLRSLRIQDFNPFHLPDPNSQGRRPTEGNALPSLRRLFVQTPALLRIGDLLDLLFRDSGNAQMIALQAKKCNHQALEYLTMPDFDQPVGRDNYDQVYLHRYANPDLHGAPAGDPIDISPLHSFHKLRILDIRLRKVDVHFAPEHIAALSASWPSLRVLNLSPYFPSDGRLPSINHSHILQLLDSSPFLRELGLRFDTTQIMARDSTVTPQKQYPRLRVLHVGDSPISSPLRVVAFIKAYFPRLEELHTTVSGPETPDMTMAERRWLAVVRGAWKTTHQ</sequence>
<dbReference type="Gene3D" id="3.80.10.10">
    <property type="entry name" value="Ribonuclease Inhibitor"/>
    <property type="match status" value="1"/>
</dbReference>
<dbReference type="AlphaFoldDB" id="A0A4Y7TEA8"/>
<protein>
    <recommendedName>
        <fullName evidence="3">F-box domain-containing protein</fullName>
    </recommendedName>
</protein>
<name>A0A4Y7TEA8_COPMI</name>
<dbReference type="InterPro" id="IPR032675">
    <property type="entry name" value="LRR_dom_sf"/>
</dbReference>
<proteinExistence type="predicted"/>
<keyword evidence="2" id="KW-1185">Reference proteome</keyword>
<accession>A0A4Y7TEA8</accession>
<dbReference type="EMBL" id="QPFP01000015">
    <property type="protein sequence ID" value="TEB32513.1"/>
    <property type="molecule type" value="Genomic_DNA"/>
</dbReference>
<evidence type="ECO:0008006" key="3">
    <source>
        <dbReference type="Google" id="ProtNLM"/>
    </source>
</evidence>
<dbReference type="Proteomes" id="UP000298030">
    <property type="component" value="Unassembled WGS sequence"/>
</dbReference>
<dbReference type="SUPFAM" id="SSF52058">
    <property type="entry name" value="L domain-like"/>
    <property type="match status" value="1"/>
</dbReference>
<gene>
    <name evidence="1" type="ORF">FA13DRAFT_1813413</name>
</gene>
<comment type="caution">
    <text evidence="1">The sequence shown here is derived from an EMBL/GenBank/DDBJ whole genome shotgun (WGS) entry which is preliminary data.</text>
</comment>
<evidence type="ECO:0000313" key="1">
    <source>
        <dbReference type="EMBL" id="TEB32513.1"/>
    </source>
</evidence>
<organism evidence="1 2">
    <name type="scientific">Coprinellus micaceus</name>
    <name type="common">Glistening ink-cap mushroom</name>
    <name type="synonym">Coprinus micaceus</name>
    <dbReference type="NCBI Taxonomy" id="71717"/>
    <lineage>
        <taxon>Eukaryota</taxon>
        <taxon>Fungi</taxon>
        <taxon>Dikarya</taxon>
        <taxon>Basidiomycota</taxon>
        <taxon>Agaricomycotina</taxon>
        <taxon>Agaricomycetes</taxon>
        <taxon>Agaricomycetidae</taxon>
        <taxon>Agaricales</taxon>
        <taxon>Agaricineae</taxon>
        <taxon>Psathyrellaceae</taxon>
        <taxon>Coprinellus</taxon>
    </lineage>
</organism>
<dbReference type="OrthoDB" id="3031760at2759"/>
<evidence type="ECO:0000313" key="2">
    <source>
        <dbReference type="Proteomes" id="UP000298030"/>
    </source>
</evidence>